<reference evidence="2 3" key="1">
    <citation type="journal article" date="2020" name="ISME J.">
        <title>Uncovering the hidden diversity of litter-decomposition mechanisms in mushroom-forming fungi.</title>
        <authorList>
            <person name="Floudas D."/>
            <person name="Bentzer J."/>
            <person name="Ahren D."/>
            <person name="Johansson T."/>
            <person name="Persson P."/>
            <person name="Tunlid A."/>
        </authorList>
    </citation>
    <scope>NUCLEOTIDE SEQUENCE [LARGE SCALE GENOMIC DNA]</scope>
    <source>
        <strain evidence="2 3">CBS 406.79</strain>
    </source>
</reference>
<feature type="compositionally biased region" description="Basic and acidic residues" evidence="1">
    <location>
        <begin position="17"/>
        <end position="27"/>
    </location>
</feature>
<feature type="region of interest" description="Disordered" evidence="1">
    <location>
        <begin position="1"/>
        <end position="55"/>
    </location>
</feature>
<protein>
    <submittedName>
        <fullName evidence="2">Uncharacterized protein</fullName>
    </submittedName>
</protein>
<sequence length="131" mass="14062">MGKALNLKSKSHNTVDCWDKPGNESKKPAPRMSSSSSAPRHSYKGGQSAKGGKQSFKARLMELFDEFDNEPAPPAAALNVNSASIPEIVEPSLAAKEVTASVDEVQAKKAGPSRPRWAKSQQIEVDFPKGL</sequence>
<keyword evidence="3" id="KW-1185">Reference proteome</keyword>
<organism evidence="2 3">
    <name type="scientific">Collybiopsis confluens</name>
    <dbReference type="NCBI Taxonomy" id="2823264"/>
    <lineage>
        <taxon>Eukaryota</taxon>
        <taxon>Fungi</taxon>
        <taxon>Dikarya</taxon>
        <taxon>Basidiomycota</taxon>
        <taxon>Agaricomycotina</taxon>
        <taxon>Agaricomycetes</taxon>
        <taxon>Agaricomycetidae</taxon>
        <taxon>Agaricales</taxon>
        <taxon>Marasmiineae</taxon>
        <taxon>Omphalotaceae</taxon>
        <taxon>Collybiopsis</taxon>
    </lineage>
</organism>
<dbReference type="Proteomes" id="UP000518752">
    <property type="component" value="Unassembled WGS sequence"/>
</dbReference>
<dbReference type="EMBL" id="JAACJN010000273">
    <property type="protein sequence ID" value="KAF5353007.1"/>
    <property type="molecule type" value="Genomic_DNA"/>
</dbReference>
<evidence type="ECO:0000256" key="1">
    <source>
        <dbReference type="SAM" id="MobiDB-lite"/>
    </source>
</evidence>
<evidence type="ECO:0000313" key="2">
    <source>
        <dbReference type="EMBL" id="KAF5353007.1"/>
    </source>
</evidence>
<dbReference type="OrthoDB" id="3045710at2759"/>
<name>A0A8H5FY36_9AGAR</name>
<gene>
    <name evidence="2" type="ORF">D9757_014927</name>
</gene>
<accession>A0A8H5FY36</accession>
<evidence type="ECO:0000313" key="3">
    <source>
        <dbReference type="Proteomes" id="UP000518752"/>
    </source>
</evidence>
<feature type="compositionally biased region" description="Low complexity" evidence="1">
    <location>
        <begin position="30"/>
        <end position="55"/>
    </location>
</feature>
<proteinExistence type="predicted"/>
<comment type="caution">
    <text evidence="2">The sequence shown here is derived from an EMBL/GenBank/DDBJ whole genome shotgun (WGS) entry which is preliminary data.</text>
</comment>
<dbReference type="AlphaFoldDB" id="A0A8H5FY36"/>